<dbReference type="Gene3D" id="2.10.109.10">
    <property type="entry name" value="Umud Fragment, subunit A"/>
    <property type="match status" value="1"/>
</dbReference>
<dbReference type="RefSeq" id="WP_059928178.1">
    <property type="nucleotide sequence ID" value="NZ_LPBG01000117.1"/>
</dbReference>
<dbReference type="GO" id="GO:0004252">
    <property type="term" value="F:serine-type endopeptidase activity"/>
    <property type="evidence" value="ECO:0007669"/>
    <property type="project" value="InterPro"/>
</dbReference>
<sequence length="215" mass="24307">MTEHTNETAAPAVNSLPTDTPKKLSLKERFKDPTRWKKSLTDVGLWFMYGILITTMLNMYSPGYPIVVGTTSIKPGLYWLDRQVTTFNLNDYVTFPFKPAQDWLLKRYGDDRVFTKMVKGVPGDTIYADSEQRLKVCHTSPLGGEQSCQDIGVALKQDSIGRPMTAWVPANHQYTLRAGELWVYAPNVKSLDSRYYGPIRAESVHGKASPLVLWD</sequence>
<keyword evidence="2" id="KW-1133">Transmembrane helix</keyword>
<dbReference type="EMBL" id="LPBJ01000047">
    <property type="protein sequence ID" value="KVP97750.1"/>
    <property type="molecule type" value="Genomic_DNA"/>
</dbReference>
<dbReference type="Proteomes" id="UP000056453">
    <property type="component" value="Unassembled WGS sequence"/>
</dbReference>
<feature type="transmembrane region" description="Helical" evidence="2">
    <location>
        <begin position="39"/>
        <end position="60"/>
    </location>
</feature>
<name>A0AAW3MVE4_9BURK</name>
<reference evidence="4 5" key="1">
    <citation type="submission" date="2015-11" db="EMBL/GenBank/DDBJ databases">
        <title>Expanding the genomic diversity of Burkholderia species for the development of highly accurate diagnostics.</title>
        <authorList>
            <person name="Sahl J."/>
            <person name="Keim P."/>
            <person name="Wagner D."/>
        </authorList>
    </citation>
    <scope>NUCLEOTIDE SEQUENCE [LARGE SCALE GENOMIC DNA]</scope>
    <source>
        <strain evidence="4 5">MSMB1808WGS</strain>
    </source>
</reference>
<keyword evidence="5" id="KW-1185">Reference proteome</keyword>
<keyword evidence="2" id="KW-0472">Membrane</keyword>
<evidence type="ECO:0000259" key="3">
    <source>
        <dbReference type="Pfam" id="PF10502"/>
    </source>
</evidence>
<feature type="region of interest" description="Disordered" evidence="1">
    <location>
        <begin position="1"/>
        <end position="20"/>
    </location>
</feature>
<accession>A0AAW3MVE4</accession>
<dbReference type="InterPro" id="IPR036286">
    <property type="entry name" value="LexA/Signal_pep-like_sf"/>
</dbReference>
<dbReference type="GO" id="GO:0006465">
    <property type="term" value="P:signal peptide processing"/>
    <property type="evidence" value="ECO:0007669"/>
    <property type="project" value="InterPro"/>
</dbReference>
<comment type="caution">
    <text evidence="4">The sequence shown here is derived from an EMBL/GenBank/DDBJ whole genome shotgun (WGS) entry which is preliminary data.</text>
</comment>
<evidence type="ECO:0000256" key="1">
    <source>
        <dbReference type="SAM" id="MobiDB-lite"/>
    </source>
</evidence>
<dbReference type="SUPFAM" id="SSF51306">
    <property type="entry name" value="LexA/Signal peptidase"/>
    <property type="match status" value="1"/>
</dbReference>
<dbReference type="Pfam" id="PF10502">
    <property type="entry name" value="Peptidase_S26"/>
    <property type="match status" value="1"/>
</dbReference>
<evidence type="ECO:0000313" key="4">
    <source>
        <dbReference type="EMBL" id="KVP97750.1"/>
    </source>
</evidence>
<proteinExistence type="predicted"/>
<gene>
    <name evidence="4" type="ORF">WJ96_04060</name>
</gene>
<evidence type="ECO:0000256" key="2">
    <source>
        <dbReference type="SAM" id="Phobius"/>
    </source>
</evidence>
<keyword evidence="2" id="KW-0812">Transmembrane</keyword>
<organism evidence="4 5">
    <name type="scientific">Burkholderia ubonensis</name>
    <dbReference type="NCBI Taxonomy" id="101571"/>
    <lineage>
        <taxon>Bacteria</taxon>
        <taxon>Pseudomonadati</taxon>
        <taxon>Pseudomonadota</taxon>
        <taxon>Betaproteobacteria</taxon>
        <taxon>Burkholderiales</taxon>
        <taxon>Burkholderiaceae</taxon>
        <taxon>Burkholderia</taxon>
        <taxon>Burkholderia cepacia complex</taxon>
    </lineage>
</organism>
<dbReference type="AlphaFoldDB" id="A0AAW3MVE4"/>
<feature type="domain" description="Peptidase S26" evidence="3">
    <location>
        <begin position="76"/>
        <end position="209"/>
    </location>
</feature>
<evidence type="ECO:0000313" key="5">
    <source>
        <dbReference type="Proteomes" id="UP000056453"/>
    </source>
</evidence>
<protein>
    <recommendedName>
        <fullName evidence="3">Peptidase S26 domain-containing protein</fullName>
    </recommendedName>
</protein>
<dbReference type="InterPro" id="IPR019533">
    <property type="entry name" value="Peptidase_S26"/>
</dbReference>